<evidence type="ECO:0000313" key="3">
    <source>
        <dbReference type="Proteomes" id="UP001595378"/>
    </source>
</evidence>
<proteinExistence type="predicted"/>
<keyword evidence="3" id="KW-1185">Reference proteome</keyword>
<accession>A0ABV7EC48</accession>
<name>A0ABV7EC48_9SPHN</name>
<feature type="chain" id="PRO_5045652062" description="DUF2059 domain-containing protein" evidence="1">
    <location>
        <begin position="20"/>
        <end position="176"/>
    </location>
</feature>
<comment type="caution">
    <text evidence="2">The sequence shown here is derived from an EMBL/GenBank/DDBJ whole genome shotgun (WGS) entry which is preliminary data.</text>
</comment>
<evidence type="ECO:0000256" key="1">
    <source>
        <dbReference type="SAM" id="SignalP"/>
    </source>
</evidence>
<gene>
    <name evidence="2" type="ORF">ACFODK_00755</name>
</gene>
<feature type="signal peptide" evidence="1">
    <location>
        <begin position="1"/>
        <end position="19"/>
    </location>
</feature>
<protein>
    <recommendedName>
        <fullName evidence="4">DUF2059 domain-containing protein</fullName>
    </recommendedName>
</protein>
<keyword evidence="1" id="KW-0732">Signal</keyword>
<dbReference type="RefSeq" id="WP_336917377.1">
    <property type="nucleotide sequence ID" value="NZ_JBANRN010000001.1"/>
</dbReference>
<dbReference type="EMBL" id="JBHRSU010000001">
    <property type="protein sequence ID" value="MFC3099418.1"/>
    <property type="molecule type" value="Genomic_DNA"/>
</dbReference>
<sequence>MARFLLLALTASLCSLALAGTPASAQINLDLNEEEMATFALAAMPAALRSVQARCRPVLDADAYMFAQSDTLTRRLTATSDRAFPGAARSIARIAARGNPAMGEIMAGMPPETLRPLLDEFVAGMVTQRVDPSRCDSIDRVLALLDPLPPENLARLAAIAMTEAQANPAAGTARGR</sequence>
<reference evidence="3" key="1">
    <citation type="journal article" date="2019" name="Int. J. Syst. Evol. Microbiol.">
        <title>The Global Catalogue of Microorganisms (GCM) 10K type strain sequencing project: providing services to taxonomists for standard genome sequencing and annotation.</title>
        <authorList>
            <consortium name="The Broad Institute Genomics Platform"/>
            <consortium name="The Broad Institute Genome Sequencing Center for Infectious Disease"/>
            <person name="Wu L."/>
            <person name="Ma J."/>
        </authorList>
    </citation>
    <scope>NUCLEOTIDE SEQUENCE [LARGE SCALE GENOMIC DNA]</scope>
    <source>
        <strain evidence="3">KCTC 52606</strain>
    </source>
</reference>
<evidence type="ECO:0008006" key="4">
    <source>
        <dbReference type="Google" id="ProtNLM"/>
    </source>
</evidence>
<organism evidence="2 3">
    <name type="scientific">Alteraurantiacibacter lauratis</name>
    <dbReference type="NCBI Taxonomy" id="2054627"/>
    <lineage>
        <taxon>Bacteria</taxon>
        <taxon>Pseudomonadati</taxon>
        <taxon>Pseudomonadota</taxon>
        <taxon>Alphaproteobacteria</taxon>
        <taxon>Sphingomonadales</taxon>
        <taxon>Erythrobacteraceae</taxon>
        <taxon>Alteraurantiacibacter</taxon>
    </lineage>
</organism>
<dbReference type="Proteomes" id="UP001595378">
    <property type="component" value="Unassembled WGS sequence"/>
</dbReference>
<evidence type="ECO:0000313" key="2">
    <source>
        <dbReference type="EMBL" id="MFC3099418.1"/>
    </source>
</evidence>